<comment type="caution">
    <text evidence="3">The sequence shown here is derived from an EMBL/GenBank/DDBJ whole genome shotgun (WGS) entry which is preliminary data.</text>
</comment>
<evidence type="ECO:0000313" key="3">
    <source>
        <dbReference type="EMBL" id="MCU4752914.1"/>
    </source>
</evidence>
<feature type="compositionally biased region" description="Basic and acidic residues" evidence="1">
    <location>
        <begin position="112"/>
        <end position="122"/>
    </location>
</feature>
<evidence type="ECO:0000256" key="2">
    <source>
        <dbReference type="SAM" id="Phobius"/>
    </source>
</evidence>
<dbReference type="RefSeq" id="WP_342809329.1">
    <property type="nucleotide sequence ID" value="NZ_JAOPJZ010000011.1"/>
</dbReference>
<keyword evidence="4" id="KW-1185">Reference proteome</keyword>
<feature type="region of interest" description="Disordered" evidence="1">
    <location>
        <begin position="70"/>
        <end position="136"/>
    </location>
</feature>
<dbReference type="AlphaFoldDB" id="A0AAP2ZBG7"/>
<sequence length="136" mass="14457">MRNPGILWMLQVAAGLSMAGPMYIVAVEFARSGDLLFGALMFVFGTLALFAPNYLLKRIGGPRAWIKRRLARRRKGDSSEPSASSDASGPSEVTGSNGTETSSGRSGQEVNADARSEPRGSDDGGGLGVLERLRNR</sequence>
<evidence type="ECO:0000313" key="4">
    <source>
        <dbReference type="Proteomes" id="UP001321047"/>
    </source>
</evidence>
<feature type="compositionally biased region" description="Polar residues" evidence="1">
    <location>
        <begin position="93"/>
        <end position="109"/>
    </location>
</feature>
<feature type="compositionally biased region" description="Low complexity" evidence="1">
    <location>
        <begin position="79"/>
        <end position="92"/>
    </location>
</feature>
<evidence type="ECO:0000256" key="1">
    <source>
        <dbReference type="SAM" id="MobiDB-lite"/>
    </source>
</evidence>
<proteinExistence type="predicted"/>
<name>A0AAP2ZBG7_9EURY</name>
<keyword evidence="2" id="KW-0472">Membrane</keyword>
<organism evidence="3 4">
    <name type="scientific">Natronosalvus hydrolyticus</name>
    <dbReference type="NCBI Taxonomy" id="2979988"/>
    <lineage>
        <taxon>Archaea</taxon>
        <taxon>Methanobacteriati</taxon>
        <taxon>Methanobacteriota</taxon>
        <taxon>Stenosarchaea group</taxon>
        <taxon>Halobacteria</taxon>
        <taxon>Halobacteriales</taxon>
        <taxon>Natrialbaceae</taxon>
        <taxon>Natronosalvus</taxon>
    </lineage>
</organism>
<dbReference type="EMBL" id="JAOPJZ010000011">
    <property type="protein sequence ID" value="MCU4752914.1"/>
    <property type="molecule type" value="Genomic_DNA"/>
</dbReference>
<reference evidence="3 4" key="1">
    <citation type="submission" date="2022-09" db="EMBL/GenBank/DDBJ databases">
        <title>Enrichment on poylsaccharides allowed isolation of novel metabolic and taxonomic groups of Haloarchaea.</title>
        <authorList>
            <person name="Sorokin D.Y."/>
            <person name="Elcheninov A.G."/>
            <person name="Khizhniak T.V."/>
            <person name="Kolganova T.V."/>
            <person name="Kublanov I.V."/>
        </authorList>
    </citation>
    <scope>NUCLEOTIDE SEQUENCE [LARGE SCALE GENOMIC DNA]</scope>
    <source>
        <strain evidence="3 4">AArc-curdl1</strain>
    </source>
</reference>
<gene>
    <name evidence="3" type="ORF">OB919_13160</name>
</gene>
<keyword evidence="2" id="KW-0812">Transmembrane</keyword>
<accession>A0AAP2ZBG7</accession>
<keyword evidence="2" id="KW-1133">Transmembrane helix</keyword>
<protein>
    <submittedName>
        <fullName evidence="3">Uncharacterized protein</fullName>
    </submittedName>
</protein>
<dbReference type="Proteomes" id="UP001321047">
    <property type="component" value="Unassembled WGS sequence"/>
</dbReference>
<feature type="transmembrane region" description="Helical" evidence="2">
    <location>
        <begin position="36"/>
        <end position="56"/>
    </location>
</feature>